<dbReference type="EMBL" id="BLLH01000008">
    <property type="protein sequence ID" value="GFH40992.1"/>
    <property type="molecule type" value="Genomic_DNA"/>
</dbReference>
<comment type="pathway">
    <text evidence="2">Carbohydrate biosynthesis; dTDP-L-rhamnose biosynthesis.</text>
</comment>
<comment type="function">
    <text evidence="2">Catalyzes the reduction of dTDP-6-deoxy-L-lyxo-4-hexulose to yield dTDP-L-rhamnose.</text>
</comment>
<keyword evidence="2" id="KW-0560">Oxidoreductase</keyword>
<dbReference type="PANTHER" id="PTHR10491">
    <property type="entry name" value="DTDP-4-DEHYDRORHAMNOSE REDUCTASE"/>
    <property type="match status" value="1"/>
</dbReference>
<evidence type="ECO:0000259" key="3">
    <source>
        <dbReference type="Pfam" id="PF04321"/>
    </source>
</evidence>
<dbReference type="EC" id="1.1.1.133" evidence="2"/>
<dbReference type="CDD" id="cd05254">
    <property type="entry name" value="dTDP_HR_like_SDR_e"/>
    <property type="match status" value="1"/>
</dbReference>
<dbReference type="GO" id="GO:0008831">
    <property type="term" value="F:dTDP-4-dehydrorhamnose reductase activity"/>
    <property type="evidence" value="ECO:0007669"/>
    <property type="project" value="UniProtKB-EC"/>
</dbReference>
<dbReference type="SUPFAM" id="SSF51735">
    <property type="entry name" value="NAD(P)-binding Rossmann-fold domains"/>
    <property type="match status" value="1"/>
</dbReference>
<keyword evidence="5" id="KW-1185">Reference proteome</keyword>
<reference evidence="4 5" key="1">
    <citation type="submission" date="2020-02" db="EMBL/GenBank/DDBJ databases">
        <title>Draft genome sequence of Lactococcus sp. Hs20B0-1.</title>
        <authorList>
            <person name="Noda S."/>
            <person name="Yuki M."/>
            <person name="Ohkuma M."/>
        </authorList>
    </citation>
    <scope>NUCLEOTIDE SEQUENCE [LARGE SCALE GENOMIC DNA]</scope>
    <source>
        <strain evidence="4 5">Hs20B0-1</strain>
    </source>
</reference>
<dbReference type="Pfam" id="PF04321">
    <property type="entry name" value="RmlD_sub_bind"/>
    <property type="match status" value="1"/>
</dbReference>
<accession>A0A6A0B6V4</accession>
<proteinExistence type="inferred from homology"/>
<sequence length="316" mass="34955">MTNYLEKPLIIGGGQLGQGFKEKYPQADLLDFPDIDLSSKASLEKIAFSDYTVILNSAAWTQVDAAENPDLYEKVKAINATGVAYLAEFAKINHIPLVHISSDYVFDGAQKNHKETESFSALSVYGETKALGDAAILENAPDKWFILRSSWVIGKGVSGAQGKGTNFVKIMANLALKGVKPSVASDQYGRQTYVDEMVRAVDFLLTRDAENGVYNLTNSGQVKSLFEITQYIFDKLGRDKADVTPVTTDDYYKNQGFVATGTNYSRKNDNGETDYIARRPVNSDLDLSKIQALGFESTDYLVKIDDYLEELKKELA</sequence>
<evidence type="ECO:0000313" key="4">
    <source>
        <dbReference type="EMBL" id="GFH40992.1"/>
    </source>
</evidence>
<evidence type="ECO:0000256" key="1">
    <source>
        <dbReference type="ARBA" id="ARBA00010944"/>
    </source>
</evidence>
<dbReference type="InterPro" id="IPR005913">
    <property type="entry name" value="dTDP_dehydrorham_reduct"/>
</dbReference>
<gene>
    <name evidence="4" type="ORF">Hs20B_13900</name>
</gene>
<comment type="similarity">
    <text evidence="1 2">Belongs to the dTDP-4-dehydrorhamnose reductase family.</text>
</comment>
<protein>
    <recommendedName>
        <fullName evidence="2">dTDP-4-dehydrorhamnose reductase</fullName>
        <ecNumber evidence="2">1.1.1.133</ecNumber>
    </recommendedName>
</protein>
<evidence type="ECO:0000313" key="5">
    <source>
        <dbReference type="Proteomes" id="UP000475928"/>
    </source>
</evidence>
<dbReference type="InterPro" id="IPR029903">
    <property type="entry name" value="RmlD-like-bd"/>
</dbReference>
<organism evidence="4 5">
    <name type="scientific">Pseudolactococcus insecticola</name>
    <dbReference type="NCBI Taxonomy" id="2709158"/>
    <lineage>
        <taxon>Bacteria</taxon>
        <taxon>Bacillati</taxon>
        <taxon>Bacillota</taxon>
        <taxon>Bacilli</taxon>
        <taxon>Lactobacillales</taxon>
        <taxon>Streptococcaceae</taxon>
        <taxon>Pseudolactococcus</taxon>
    </lineage>
</organism>
<feature type="domain" description="RmlD-like substrate binding" evidence="3">
    <location>
        <begin position="13"/>
        <end position="251"/>
    </location>
</feature>
<name>A0A6A0B6V4_9LACT</name>
<keyword evidence="2" id="KW-0521">NADP</keyword>
<dbReference type="RefSeq" id="WP_172357053.1">
    <property type="nucleotide sequence ID" value="NZ_BLLH01000008.1"/>
</dbReference>
<evidence type="ECO:0000256" key="2">
    <source>
        <dbReference type="RuleBase" id="RU364082"/>
    </source>
</evidence>
<dbReference type="UniPathway" id="UPA00124"/>
<dbReference type="PANTHER" id="PTHR10491:SF4">
    <property type="entry name" value="METHIONINE ADENOSYLTRANSFERASE 2 SUBUNIT BETA"/>
    <property type="match status" value="1"/>
</dbReference>
<dbReference type="AlphaFoldDB" id="A0A6A0B6V4"/>
<dbReference type="Proteomes" id="UP000475928">
    <property type="component" value="Unassembled WGS sequence"/>
</dbReference>
<dbReference type="Gene3D" id="3.90.25.10">
    <property type="entry name" value="UDP-galactose 4-epimerase, domain 1"/>
    <property type="match status" value="1"/>
</dbReference>
<dbReference type="Gene3D" id="3.40.50.720">
    <property type="entry name" value="NAD(P)-binding Rossmann-like Domain"/>
    <property type="match status" value="1"/>
</dbReference>
<dbReference type="InterPro" id="IPR036291">
    <property type="entry name" value="NAD(P)-bd_dom_sf"/>
</dbReference>
<comment type="caution">
    <text evidence="4">The sequence shown here is derived from an EMBL/GenBank/DDBJ whole genome shotgun (WGS) entry which is preliminary data.</text>
</comment>
<dbReference type="GO" id="GO:0019305">
    <property type="term" value="P:dTDP-rhamnose biosynthetic process"/>
    <property type="evidence" value="ECO:0007669"/>
    <property type="project" value="UniProtKB-UniPathway"/>
</dbReference>